<name>A0A3L9YL61_9FLAO</name>
<evidence type="ECO:0000313" key="2">
    <source>
        <dbReference type="EMBL" id="RMA58748.1"/>
    </source>
</evidence>
<organism evidence="2 3">
    <name type="scientific">Ulvibacter antarcticus</name>
    <dbReference type="NCBI Taxonomy" id="442714"/>
    <lineage>
        <taxon>Bacteria</taxon>
        <taxon>Pseudomonadati</taxon>
        <taxon>Bacteroidota</taxon>
        <taxon>Flavobacteriia</taxon>
        <taxon>Flavobacteriales</taxon>
        <taxon>Flavobacteriaceae</taxon>
        <taxon>Ulvibacter</taxon>
    </lineage>
</organism>
<sequence length="35" mass="4167">MARGKTLKAPKVDLKTRKQEKIQMKLEAQQTRKRK</sequence>
<feature type="region of interest" description="Disordered" evidence="1">
    <location>
        <begin position="1"/>
        <end position="35"/>
    </location>
</feature>
<accession>A0A3L9YL61</accession>
<gene>
    <name evidence="2" type="ORF">BXY75_2125</name>
</gene>
<keyword evidence="3" id="KW-1185">Reference proteome</keyword>
<proteinExistence type="predicted"/>
<evidence type="ECO:0000256" key="1">
    <source>
        <dbReference type="SAM" id="MobiDB-lite"/>
    </source>
</evidence>
<comment type="caution">
    <text evidence="2">The sequence shown here is derived from an EMBL/GenBank/DDBJ whole genome shotgun (WGS) entry which is preliminary data.</text>
</comment>
<reference evidence="2 3" key="1">
    <citation type="submission" date="2018-10" db="EMBL/GenBank/DDBJ databases">
        <title>Genomic Encyclopedia of Archaeal and Bacterial Type Strains, Phase II (KMG-II): from individual species to whole genera.</title>
        <authorList>
            <person name="Goeker M."/>
        </authorList>
    </citation>
    <scope>NUCLEOTIDE SEQUENCE [LARGE SCALE GENOMIC DNA]</scope>
    <source>
        <strain evidence="2 3">DSM 23424</strain>
    </source>
</reference>
<dbReference type="Proteomes" id="UP000271339">
    <property type="component" value="Unassembled WGS sequence"/>
</dbReference>
<dbReference type="AlphaFoldDB" id="A0A3L9YL61"/>
<evidence type="ECO:0000313" key="3">
    <source>
        <dbReference type="Proteomes" id="UP000271339"/>
    </source>
</evidence>
<feature type="compositionally biased region" description="Basic and acidic residues" evidence="1">
    <location>
        <begin position="10"/>
        <end position="24"/>
    </location>
</feature>
<dbReference type="EMBL" id="REFC01000013">
    <property type="protein sequence ID" value="RMA58748.1"/>
    <property type="molecule type" value="Genomic_DNA"/>
</dbReference>
<protein>
    <submittedName>
        <fullName evidence="2">Uncharacterized protein</fullName>
    </submittedName>
</protein>